<gene>
    <name evidence="5" type="ORF">H8S20_09045</name>
</gene>
<evidence type="ECO:0000259" key="4">
    <source>
        <dbReference type="PROSITE" id="PS50893"/>
    </source>
</evidence>
<dbReference type="GO" id="GO:0005524">
    <property type="term" value="F:ATP binding"/>
    <property type="evidence" value="ECO:0007669"/>
    <property type="project" value="UniProtKB-KW"/>
</dbReference>
<dbReference type="SMART" id="SM00382">
    <property type="entry name" value="AAA"/>
    <property type="match status" value="1"/>
</dbReference>
<organism evidence="5 6">
    <name type="scientific">Clostridium hominis</name>
    <dbReference type="NCBI Taxonomy" id="2763036"/>
    <lineage>
        <taxon>Bacteria</taxon>
        <taxon>Bacillati</taxon>
        <taxon>Bacillota</taxon>
        <taxon>Clostridia</taxon>
        <taxon>Eubacteriales</taxon>
        <taxon>Clostridiaceae</taxon>
        <taxon>Clostridium</taxon>
    </lineage>
</organism>
<dbReference type="Proteomes" id="UP000596929">
    <property type="component" value="Unassembled WGS sequence"/>
</dbReference>
<keyword evidence="3 5" id="KW-0067">ATP-binding</keyword>
<feature type="domain" description="ABC transporter" evidence="4">
    <location>
        <begin position="11"/>
        <end position="242"/>
    </location>
</feature>
<evidence type="ECO:0000256" key="2">
    <source>
        <dbReference type="ARBA" id="ARBA00022741"/>
    </source>
</evidence>
<dbReference type="EMBL" id="JACOOO010000016">
    <property type="protein sequence ID" value="MBC5629038.1"/>
    <property type="molecule type" value="Genomic_DNA"/>
</dbReference>
<dbReference type="PANTHER" id="PTHR24220:SF692">
    <property type="entry name" value="ABC TRANSPORTER DOMAIN-CONTAINING PROTEIN"/>
    <property type="match status" value="1"/>
</dbReference>
<evidence type="ECO:0000313" key="6">
    <source>
        <dbReference type="Proteomes" id="UP000596929"/>
    </source>
</evidence>
<dbReference type="InterPro" id="IPR017871">
    <property type="entry name" value="ABC_transporter-like_CS"/>
</dbReference>
<dbReference type="PROSITE" id="PS00211">
    <property type="entry name" value="ABC_TRANSPORTER_1"/>
    <property type="match status" value="1"/>
</dbReference>
<comment type="caution">
    <text evidence="5">The sequence shown here is derived from an EMBL/GenBank/DDBJ whole genome shotgun (WGS) entry which is preliminary data.</text>
</comment>
<dbReference type="Pfam" id="PF00005">
    <property type="entry name" value="ABC_tran"/>
    <property type="match status" value="1"/>
</dbReference>
<accession>A0ABR7DCF1</accession>
<protein>
    <submittedName>
        <fullName evidence="5">ABC transporter ATP-binding protein</fullName>
    </submittedName>
</protein>
<sequence>MKNVNNIEPLIDMSKIVKKYYIGQPNELEILHGIDLKVYPGEFVAIVGESGSGKSTLMNIIGALDKATEGEYFLEGVDLKKCPDEEMSKIRNEKIGFVFQNFNLIGRTSAIKNVELPMFYAGMPPKKRTERAGKLLDMVGMKERGNHQPNELSGGQKQRVAIARSLANNPAIILADEPTGALDSETSRTVMDIFHELNRKQGKTIVLITHSKELAEECPRVVTIKDGHVIGDREGRAYNGDN</sequence>
<keyword evidence="6" id="KW-1185">Reference proteome</keyword>
<dbReference type="PANTHER" id="PTHR24220">
    <property type="entry name" value="IMPORT ATP-BINDING PROTEIN"/>
    <property type="match status" value="1"/>
</dbReference>
<dbReference type="InterPro" id="IPR003439">
    <property type="entry name" value="ABC_transporter-like_ATP-bd"/>
</dbReference>
<dbReference type="PROSITE" id="PS50893">
    <property type="entry name" value="ABC_TRANSPORTER_2"/>
    <property type="match status" value="1"/>
</dbReference>
<name>A0ABR7DCF1_9CLOT</name>
<dbReference type="InterPro" id="IPR027417">
    <property type="entry name" value="P-loop_NTPase"/>
</dbReference>
<dbReference type="InterPro" id="IPR017911">
    <property type="entry name" value="MacB-like_ATP-bd"/>
</dbReference>
<keyword evidence="1" id="KW-0813">Transport</keyword>
<dbReference type="InterPro" id="IPR015854">
    <property type="entry name" value="ABC_transpr_LolD-like"/>
</dbReference>
<keyword evidence="2" id="KW-0547">Nucleotide-binding</keyword>
<proteinExistence type="predicted"/>
<dbReference type="SUPFAM" id="SSF52540">
    <property type="entry name" value="P-loop containing nucleoside triphosphate hydrolases"/>
    <property type="match status" value="1"/>
</dbReference>
<dbReference type="InterPro" id="IPR003593">
    <property type="entry name" value="AAA+_ATPase"/>
</dbReference>
<reference evidence="5 6" key="1">
    <citation type="submission" date="2020-08" db="EMBL/GenBank/DDBJ databases">
        <title>Genome public.</title>
        <authorList>
            <person name="Liu C."/>
            <person name="Sun Q."/>
        </authorList>
    </citation>
    <scope>NUCLEOTIDE SEQUENCE [LARGE SCALE GENOMIC DNA]</scope>
    <source>
        <strain evidence="5 6">NSJ-6</strain>
    </source>
</reference>
<evidence type="ECO:0000256" key="3">
    <source>
        <dbReference type="ARBA" id="ARBA00022840"/>
    </source>
</evidence>
<dbReference type="RefSeq" id="WP_186859914.1">
    <property type="nucleotide sequence ID" value="NZ_JACOOO010000016.1"/>
</dbReference>
<dbReference type="Gene3D" id="3.40.50.300">
    <property type="entry name" value="P-loop containing nucleotide triphosphate hydrolases"/>
    <property type="match status" value="1"/>
</dbReference>
<evidence type="ECO:0000313" key="5">
    <source>
        <dbReference type="EMBL" id="MBC5629038.1"/>
    </source>
</evidence>
<evidence type="ECO:0000256" key="1">
    <source>
        <dbReference type="ARBA" id="ARBA00022448"/>
    </source>
</evidence>
<dbReference type="CDD" id="cd03255">
    <property type="entry name" value="ABC_MJ0796_LolCDE_FtsE"/>
    <property type="match status" value="1"/>
</dbReference>